<evidence type="ECO:0000256" key="1">
    <source>
        <dbReference type="SAM" id="MobiDB-lite"/>
    </source>
</evidence>
<keyword evidence="3" id="KW-1185">Reference proteome</keyword>
<name>A0A8H5CFY5_9AGAR</name>
<accession>A0A8H5CFY5</accession>
<dbReference type="Proteomes" id="UP000559256">
    <property type="component" value="Unassembled WGS sequence"/>
</dbReference>
<dbReference type="EMBL" id="JAACJM010000174">
    <property type="protein sequence ID" value="KAF5340524.1"/>
    <property type="molecule type" value="Genomic_DNA"/>
</dbReference>
<dbReference type="AlphaFoldDB" id="A0A8H5CFY5"/>
<reference evidence="2 3" key="1">
    <citation type="journal article" date="2020" name="ISME J.">
        <title>Uncovering the hidden diversity of litter-decomposition mechanisms in mushroom-forming fungi.</title>
        <authorList>
            <person name="Floudas D."/>
            <person name="Bentzer J."/>
            <person name="Ahren D."/>
            <person name="Johansson T."/>
            <person name="Persson P."/>
            <person name="Tunlid A."/>
        </authorList>
    </citation>
    <scope>NUCLEOTIDE SEQUENCE [LARGE SCALE GENOMIC DNA]</scope>
    <source>
        <strain evidence="2 3">CBS 291.85</strain>
    </source>
</reference>
<feature type="compositionally biased region" description="Low complexity" evidence="1">
    <location>
        <begin position="660"/>
        <end position="670"/>
    </location>
</feature>
<comment type="caution">
    <text evidence="2">The sequence shown here is derived from an EMBL/GenBank/DDBJ whole genome shotgun (WGS) entry which is preliminary data.</text>
</comment>
<feature type="region of interest" description="Disordered" evidence="1">
    <location>
        <begin position="660"/>
        <end position="686"/>
    </location>
</feature>
<evidence type="ECO:0000313" key="2">
    <source>
        <dbReference type="EMBL" id="KAF5340524.1"/>
    </source>
</evidence>
<protein>
    <submittedName>
        <fullName evidence="2">Uncharacterized protein</fullName>
    </submittedName>
</protein>
<dbReference type="OrthoDB" id="3222453at2759"/>
<gene>
    <name evidence="2" type="ORF">D9758_015815</name>
</gene>
<sequence length="686" mass="75047">MSLQRVDINSPYDMGRVTYQDLYSGQLFTHGHGCALLDPEPHVIGTQSRPELREAYEEGIRIGDVGLIGKSGDFKSIFNIFKPGQDPLNAIFGVPPGFRALPFHENHVSSRDLYYPSNTWVCSKKARSTVLDADGGAVSTLFGPGLGIQFQFSQSQGAALFLPAGARRIDYTAPSTLQAYIEKNAVSWYQFVNDLDLGAYNGSLYLVTGYDRTSCYQNLAFSGSSFQSSLSFKFSSALLPTGNVGVSLCHSSLPSDQRWSGSSGPEHTLNNLSPFIRGFKVMIRPSLIPSLKLLVSVSDLATSETLSRRRQGLPSLPPDEFAAPSRDLEFALATTPSVARDSDLSSYLWSFESDSETESDTPILQTYHPSEVVNAYILDKCSEALVAVTHDNEWSAVLEETDDLFPDKTTLIDRMLRKYPTKFQQDAPMEGISNSTAAELPRHVDGPSDTAGEMMMMKLSRGHSQPASDDEDELVQSKRRKLNVLLIDVTPSRAIGIHEQSGSDDYRHLLDMSKSMSSKGSGTSKTKENGPSKVKLSSTKGKGAVKGSSIRAKSGCYTCRIRRKCLGFDTKRPNCLREDNQVSVIREKIKNFLASQGMIKGHSSADPSRVQEEQATILADDAHSDETLSASVQPRGGILILDEEADYTVETESYASAGATTSGAYASSSSMKPVIQKEEQYPWLEV</sequence>
<feature type="region of interest" description="Disordered" evidence="1">
    <location>
        <begin position="514"/>
        <end position="547"/>
    </location>
</feature>
<organism evidence="2 3">
    <name type="scientific">Tetrapyrgos nigripes</name>
    <dbReference type="NCBI Taxonomy" id="182062"/>
    <lineage>
        <taxon>Eukaryota</taxon>
        <taxon>Fungi</taxon>
        <taxon>Dikarya</taxon>
        <taxon>Basidiomycota</taxon>
        <taxon>Agaricomycotina</taxon>
        <taxon>Agaricomycetes</taxon>
        <taxon>Agaricomycetidae</taxon>
        <taxon>Agaricales</taxon>
        <taxon>Marasmiineae</taxon>
        <taxon>Marasmiaceae</taxon>
        <taxon>Tetrapyrgos</taxon>
    </lineage>
</organism>
<evidence type="ECO:0000313" key="3">
    <source>
        <dbReference type="Proteomes" id="UP000559256"/>
    </source>
</evidence>
<feature type="compositionally biased region" description="Low complexity" evidence="1">
    <location>
        <begin position="514"/>
        <end position="524"/>
    </location>
</feature>
<proteinExistence type="predicted"/>